<proteinExistence type="predicted"/>
<comment type="caution">
    <text evidence="1">The sequence shown here is derived from an EMBL/GenBank/DDBJ whole genome shotgun (WGS) entry which is preliminary data.</text>
</comment>
<protein>
    <submittedName>
        <fullName evidence="1">Uncharacterized protein</fullName>
    </submittedName>
</protein>
<organism evidence="1 2">
    <name type="scientific">Prevotella disiens FB035-09AN</name>
    <dbReference type="NCBI Taxonomy" id="866771"/>
    <lineage>
        <taxon>Bacteria</taxon>
        <taxon>Pseudomonadati</taxon>
        <taxon>Bacteroidota</taxon>
        <taxon>Bacteroidia</taxon>
        <taxon>Bacteroidales</taxon>
        <taxon>Prevotellaceae</taxon>
        <taxon>Prevotella</taxon>
    </lineage>
</organism>
<sequence>MAFLYITIAKELKKKAFSLFFPRIDVPLHIENSSWGNVSHNIQSPT</sequence>
<dbReference type="Proteomes" id="UP000003610">
    <property type="component" value="Unassembled WGS sequence"/>
</dbReference>
<name>E1KQS9_9BACT</name>
<gene>
    <name evidence="1" type="ORF">HMPREF9296_1160</name>
</gene>
<reference evidence="1 2" key="1">
    <citation type="submission" date="2010-08" db="EMBL/GenBank/DDBJ databases">
        <authorList>
            <person name="Durkin A.S."/>
            <person name="Madupu R."/>
            <person name="Torralba M."/>
            <person name="Gillis M."/>
            <person name="Methe B."/>
            <person name="Sutton G."/>
            <person name="Nelson K.E."/>
        </authorList>
    </citation>
    <scope>NUCLEOTIDE SEQUENCE [LARGE SCALE GENOMIC DNA]</scope>
    <source>
        <strain evidence="1 2">FB035-09AN</strain>
    </source>
</reference>
<dbReference type="EMBL" id="AEDO01000035">
    <property type="protein sequence ID" value="EFL46220.1"/>
    <property type="molecule type" value="Genomic_DNA"/>
</dbReference>
<dbReference type="AlphaFoldDB" id="E1KQS9"/>
<evidence type="ECO:0000313" key="2">
    <source>
        <dbReference type="Proteomes" id="UP000003610"/>
    </source>
</evidence>
<accession>E1KQS9</accession>
<dbReference type="STRING" id="866771.HMPREF9296_1160"/>
<evidence type="ECO:0000313" key="1">
    <source>
        <dbReference type="EMBL" id="EFL46220.1"/>
    </source>
</evidence>